<accession>A0A5N6SV21</accession>
<proteinExistence type="inferred from homology"/>
<gene>
    <name evidence="5" type="ORF">BDV38DRAFT_72710</name>
</gene>
<comment type="pathway">
    <text evidence="1">Glycolipid biosynthesis; glycosylphosphatidylinositol-anchor biosynthesis.</text>
</comment>
<dbReference type="AlphaFoldDB" id="A0A5N6SV21"/>
<dbReference type="EMBL" id="ML743571">
    <property type="protein sequence ID" value="KAE8138472.1"/>
    <property type="molecule type" value="Genomic_DNA"/>
</dbReference>
<dbReference type="InterPro" id="IPR019328">
    <property type="entry name" value="PIGH-H_dom"/>
</dbReference>
<sequence length="204" mass="23061">MPGRLILRRPSPTTVSFTVSNASRHTSTPAKILFYLQILLRALVFFYVVFFNIARLRNSFFTQDGSLVRWSAIWSSPLGSLVSRIVDSYSSWVVVLVSAIVIYGVFRKGYTEESLLVIRGLGIQTSTSSLTYLSKASTRFIPTTQIQDIVIHEAFKGFEVRFYLAIIVDGEPEVVVVFPKLLPSRAILEEVWRGSRHCLYDSKS</sequence>
<dbReference type="GO" id="GO:0006506">
    <property type="term" value="P:GPI anchor biosynthetic process"/>
    <property type="evidence" value="ECO:0007669"/>
    <property type="project" value="UniProtKB-UniPathway"/>
</dbReference>
<keyword evidence="5" id="KW-0808">Transferase</keyword>
<keyword evidence="3" id="KW-1133">Transmembrane helix</keyword>
<dbReference type="UniPathway" id="UPA00196"/>
<reference evidence="5 6" key="1">
    <citation type="submission" date="2019-04" db="EMBL/GenBank/DDBJ databases">
        <title>Friends and foes A comparative genomics study of 23 Aspergillus species from section Flavi.</title>
        <authorList>
            <consortium name="DOE Joint Genome Institute"/>
            <person name="Kjaerbolling I."/>
            <person name="Vesth T."/>
            <person name="Frisvad J.C."/>
            <person name="Nybo J.L."/>
            <person name="Theobald S."/>
            <person name="Kildgaard S."/>
            <person name="Isbrandt T."/>
            <person name="Kuo A."/>
            <person name="Sato A."/>
            <person name="Lyhne E.K."/>
            <person name="Kogle M.E."/>
            <person name="Wiebenga A."/>
            <person name="Kun R.S."/>
            <person name="Lubbers R.J."/>
            <person name="Makela M.R."/>
            <person name="Barry K."/>
            <person name="Chovatia M."/>
            <person name="Clum A."/>
            <person name="Daum C."/>
            <person name="Haridas S."/>
            <person name="He G."/>
            <person name="LaButti K."/>
            <person name="Lipzen A."/>
            <person name="Mondo S."/>
            <person name="Riley R."/>
            <person name="Salamov A."/>
            <person name="Simmons B.A."/>
            <person name="Magnuson J.K."/>
            <person name="Henrissat B."/>
            <person name="Mortensen U.H."/>
            <person name="Larsen T.O."/>
            <person name="Devries R.P."/>
            <person name="Grigoriev I.V."/>
            <person name="Machida M."/>
            <person name="Baker S.E."/>
            <person name="Andersen M.R."/>
        </authorList>
    </citation>
    <scope>NUCLEOTIDE SEQUENCE [LARGE SCALE GENOMIC DNA]</scope>
    <source>
        <strain evidence="5 6">CBS 117625</strain>
    </source>
</reference>
<feature type="transmembrane region" description="Helical" evidence="3">
    <location>
        <begin position="32"/>
        <end position="54"/>
    </location>
</feature>
<evidence type="ECO:0000256" key="1">
    <source>
        <dbReference type="ARBA" id="ARBA00004687"/>
    </source>
</evidence>
<evidence type="ECO:0000259" key="4">
    <source>
        <dbReference type="Pfam" id="PF10181"/>
    </source>
</evidence>
<protein>
    <submittedName>
        <fullName evidence="5">GPI-GlcNAc transferase complex, PIG-H component-domain-containing protein</fullName>
    </submittedName>
</protein>
<evidence type="ECO:0000313" key="6">
    <source>
        <dbReference type="Proteomes" id="UP000325672"/>
    </source>
</evidence>
<dbReference type="RefSeq" id="XP_031914535.1">
    <property type="nucleotide sequence ID" value="XM_032063841.1"/>
</dbReference>
<dbReference type="InterPro" id="IPR044215">
    <property type="entry name" value="PIG-H"/>
</dbReference>
<dbReference type="OrthoDB" id="6256716at2759"/>
<keyword evidence="3" id="KW-0472">Membrane</keyword>
<dbReference type="Pfam" id="PF10181">
    <property type="entry name" value="PIG-H"/>
    <property type="match status" value="1"/>
</dbReference>
<dbReference type="Proteomes" id="UP000325672">
    <property type="component" value="Unassembled WGS sequence"/>
</dbReference>
<dbReference type="PANTHER" id="PTHR15231:SF1">
    <property type="entry name" value="PHOSPHATIDYLINOSITOL N-ACETYLGLUCOSAMINYLTRANSFERASE SUBUNIT H"/>
    <property type="match status" value="1"/>
</dbReference>
<dbReference type="GO" id="GO:0016740">
    <property type="term" value="F:transferase activity"/>
    <property type="evidence" value="ECO:0007669"/>
    <property type="project" value="UniProtKB-KW"/>
</dbReference>
<keyword evidence="3" id="KW-0812">Transmembrane</keyword>
<evidence type="ECO:0000256" key="3">
    <source>
        <dbReference type="SAM" id="Phobius"/>
    </source>
</evidence>
<feature type="transmembrane region" description="Helical" evidence="3">
    <location>
        <begin position="89"/>
        <end position="106"/>
    </location>
</feature>
<organism evidence="5 6">
    <name type="scientific">Aspergillus pseudotamarii</name>
    <dbReference type="NCBI Taxonomy" id="132259"/>
    <lineage>
        <taxon>Eukaryota</taxon>
        <taxon>Fungi</taxon>
        <taxon>Dikarya</taxon>
        <taxon>Ascomycota</taxon>
        <taxon>Pezizomycotina</taxon>
        <taxon>Eurotiomycetes</taxon>
        <taxon>Eurotiomycetidae</taxon>
        <taxon>Eurotiales</taxon>
        <taxon>Aspergillaceae</taxon>
        <taxon>Aspergillus</taxon>
        <taxon>Aspergillus subgen. Circumdati</taxon>
    </lineage>
</organism>
<keyword evidence="6" id="KW-1185">Reference proteome</keyword>
<dbReference type="PANTHER" id="PTHR15231">
    <property type="entry name" value="PHOSPHATIDYLINOSITOL N-ACETYLGLUCOSAMINYLTRANSFERASE SUBUNIT H"/>
    <property type="match status" value="1"/>
</dbReference>
<evidence type="ECO:0000313" key="5">
    <source>
        <dbReference type="EMBL" id="KAE8138472.1"/>
    </source>
</evidence>
<name>A0A5N6SV21_ASPPS</name>
<dbReference type="GeneID" id="43648051"/>
<evidence type="ECO:0000256" key="2">
    <source>
        <dbReference type="ARBA" id="ARBA00009610"/>
    </source>
</evidence>
<feature type="domain" description="Phosphatidylinositol N-acetylglucosaminyltransferase subunit H conserved" evidence="4">
    <location>
        <begin position="114"/>
        <end position="179"/>
    </location>
</feature>
<comment type="similarity">
    <text evidence="2">Belongs to the PIGH family.</text>
</comment>
<dbReference type="GO" id="GO:0000506">
    <property type="term" value="C:glycosylphosphatidylinositol-N-acetylglucosaminyltransferase (GPI-GnT) complex"/>
    <property type="evidence" value="ECO:0007669"/>
    <property type="project" value="InterPro"/>
</dbReference>